<evidence type="ECO:0000313" key="3">
    <source>
        <dbReference type="Proteomes" id="UP001438707"/>
    </source>
</evidence>
<keyword evidence="3" id="KW-1185">Reference proteome</keyword>
<accession>A0AAW1QKW5</accession>
<feature type="region of interest" description="Disordered" evidence="1">
    <location>
        <begin position="218"/>
        <end position="241"/>
    </location>
</feature>
<dbReference type="SUPFAM" id="SSF52047">
    <property type="entry name" value="RNI-like"/>
    <property type="match status" value="1"/>
</dbReference>
<organism evidence="2 3">
    <name type="scientific">Apatococcus lobatus</name>
    <dbReference type="NCBI Taxonomy" id="904363"/>
    <lineage>
        <taxon>Eukaryota</taxon>
        <taxon>Viridiplantae</taxon>
        <taxon>Chlorophyta</taxon>
        <taxon>core chlorophytes</taxon>
        <taxon>Trebouxiophyceae</taxon>
        <taxon>Chlorellales</taxon>
        <taxon>Chlorellaceae</taxon>
        <taxon>Apatococcus</taxon>
    </lineage>
</organism>
<gene>
    <name evidence="2" type="ORF">WJX74_004576</name>
</gene>
<dbReference type="AlphaFoldDB" id="A0AAW1QKW5"/>
<dbReference type="EMBL" id="JALJOS010000034">
    <property type="protein sequence ID" value="KAK9822063.1"/>
    <property type="molecule type" value="Genomic_DNA"/>
</dbReference>
<sequence>MGIVAGNGLRQMAFAPQGFRTLRSLSAGRNQLTDSCLPGLAVLPHLHRLHLPHNLIQWAMRSSHRKLSFTMLQAELPGLPQATSALQHALEHANGSNLNVRRRRLAGRTSGKLVKVNEDMRRPAWLCSDVKDACISQAMSNVQRSLQSGLQESAADPAAALCRALDLYPDELAHGRQLFGKDMRYPLACLRAAMEHSTRLPIATHGDGHLKATTCSVAKRQQAHRKPQQWTQLEEPNHAATPPDQLEYMLLEADNHFQRLQALLFSTRDTTL</sequence>
<protein>
    <submittedName>
        <fullName evidence="2">Uncharacterized protein</fullName>
    </submittedName>
</protein>
<evidence type="ECO:0000256" key="1">
    <source>
        <dbReference type="SAM" id="MobiDB-lite"/>
    </source>
</evidence>
<comment type="caution">
    <text evidence="2">The sequence shown here is derived from an EMBL/GenBank/DDBJ whole genome shotgun (WGS) entry which is preliminary data.</text>
</comment>
<evidence type="ECO:0000313" key="2">
    <source>
        <dbReference type="EMBL" id="KAK9822063.1"/>
    </source>
</evidence>
<name>A0AAW1QKW5_9CHLO</name>
<reference evidence="2 3" key="1">
    <citation type="journal article" date="2024" name="Nat. Commun.">
        <title>Phylogenomics reveals the evolutionary origins of lichenization in chlorophyte algae.</title>
        <authorList>
            <person name="Puginier C."/>
            <person name="Libourel C."/>
            <person name="Otte J."/>
            <person name="Skaloud P."/>
            <person name="Haon M."/>
            <person name="Grisel S."/>
            <person name="Petersen M."/>
            <person name="Berrin J.G."/>
            <person name="Delaux P.M."/>
            <person name="Dal Grande F."/>
            <person name="Keller J."/>
        </authorList>
    </citation>
    <scope>NUCLEOTIDE SEQUENCE [LARGE SCALE GENOMIC DNA]</scope>
    <source>
        <strain evidence="2 3">SAG 2145</strain>
    </source>
</reference>
<dbReference type="Proteomes" id="UP001438707">
    <property type="component" value="Unassembled WGS sequence"/>
</dbReference>
<proteinExistence type="predicted"/>